<dbReference type="PANTHER" id="PTHR10625:SF17">
    <property type="entry name" value="HISTONE DEACETYLASE 8"/>
    <property type="match status" value="1"/>
</dbReference>
<evidence type="ECO:0000313" key="8">
    <source>
        <dbReference type="Proteomes" id="UP000248795"/>
    </source>
</evidence>
<dbReference type="GO" id="GO:0016787">
    <property type="term" value="F:hydrolase activity"/>
    <property type="evidence" value="ECO:0007669"/>
    <property type="project" value="UniProtKB-KW"/>
</dbReference>
<dbReference type="Pfam" id="PF00850">
    <property type="entry name" value="Hist_deacetyl"/>
    <property type="match status" value="1"/>
</dbReference>
<comment type="cofactor">
    <cofactor evidence="1">
        <name>Zn(2+)</name>
        <dbReference type="ChEBI" id="CHEBI:29105"/>
    </cofactor>
</comment>
<evidence type="ECO:0000259" key="6">
    <source>
        <dbReference type="Pfam" id="PF00850"/>
    </source>
</evidence>
<dbReference type="PANTHER" id="PTHR10625">
    <property type="entry name" value="HISTONE DEACETYLASE HDAC1-RELATED"/>
    <property type="match status" value="1"/>
</dbReference>
<reference evidence="8" key="1">
    <citation type="submission" date="2018-06" db="EMBL/GenBank/DDBJ databases">
        <title>Aestuariibacter litoralis strain KCTC 52945T.</title>
        <authorList>
            <person name="Li X."/>
            <person name="Salam N."/>
            <person name="Li J.-L."/>
            <person name="Chen Y.-M."/>
            <person name="Yang Z.-W."/>
            <person name="Zhang L.-Y."/>
            <person name="Han M.-X."/>
            <person name="Xiao M."/>
            <person name="Li W.-J."/>
        </authorList>
    </citation>
    <scope>NUCLEOTIDE SEQUENCE [LARGE SCALE GENOMIC DNA]</scope>
    <source>
        <strain evidence="8">KCTC 52945</strain>
    </source>
</reference>
<protein>
    <submittedName>
        <fullName evidence="7">Histone deacetylase family protein</fullName>
    </submittedName>
</protein>
<keyword evidence="5" id="KW-0862">Zinc</keyword>
<evidence type="ECO:0000256" key="4">
    <source>
        <dbReference type="ARBA" id="ARBA00022801"/>
    </source>
</evidence>
<dbReference type="CDD" id="cd10001">
    <property type="entry name" value="HDAC_classII_APAH"/>
    <property type="match status" value="1"/>
</dbReference>
<dbReference type="AlphaFoldDB" id="A0A2W2APB7"/>
<dbReference type="SUPFAM" id="SSF52768">
    <property type="entry name" value="Arginase/deacetylase"/>
    <property type="match status" value="1"/>
</dbReference>
<keyword evidence="8" id="KW-1185">Reference proteome</keyword>
<evidence type="ECO:0000256" key="3">
    <source>
        <dbReference type="ARBA" id="ARBA00022723"/>
    </source>
</evidence>
<proteinExistence type="inferred from homology"/>
<evidence type="ECO:0000256" key="2">
    <source>
        <dbReference type="ARBA" id="ARBA00005947"/>
    </source>
</evidence>
<gene>
    <name evidence="7" type="ORF">DK847_07900</name>
</gene>
<dbReference type="InterPro" id="IPR037138">
    <property type="entry name" value="His_deacetylse_dom_sf"/>
</dbReference>
<accession>A0A2W2APB7</accession>
<dbReference type="GO" id="GO:0040029">
    <property type="term" value="P:epigenetic regulation of gene expression"/>
    <property type="evidence" value="ECO:0007669"/>
    <property type="project" value="TreeGrafter"/>
</dbReference>
<evidence type="ECO:0000256" key="1">
    <source>
        <dbReference type="ARBA" id="ARBA00001947"/>
    </source>
</evidence>
<name>A0A2W2APB7_9HYPH</name>
<dbReference type="InterPro" id="IPR000286">
    <property type="entry name" value="HDACs"/>
</dbReference>
<dbReference type="PRINTS" id="PR01270">
    <property type="entry name" value="HDASUPER"/>
</dbReference>
<evidence type="ECO:0000256" key="5">
    <source>
        <dbReference type="ARBA" id="ARBA00022833"/>
    </source>
</evidence>
<dbReference type="InterPro" id="IPR023801">
    <property type="entry name" value="His_deacetylse_dom"/>
</dbReference>
<comment type="caution">
    <text evidence="7">The sequence shown here is derived from an EMBL/GenBank/DDBJ whole genome shotgun (WGS) entry which is preliminary data.</text>
</comment>
<dbReference type="GO" id="GO:0046872">
    <property type="term" value="F:metal ion binding"/>
    <property type="evidence" value="ECO:0007669"/>
    <property type="project" value="UniProtKB-KW"/>
</dbReference>
<sequence length="343" mass="37325">MITVFDDTQRTHAPREFIVSGKPQPIPERPERIDMLMQGVRRLGGPVVAPAEIFGDTIALVHERRYIQFLSTVWERWKRLPDAAETPSANVFALGRPSLPPTHYPDSVVGQCGWHLGDGSCPITAQTWAAARASAATAAHGAKLVLEGERIAYALCRPPGHHAAADVAAGFCYFNNSALAAALFTKAGKRTAVLDIDVHHGNGTEAIFYDRADVLTISLHAHPKRFYPFFWGYAEETGRGEGEGFNLNLPMERGTTIKPYRAALDVALKRIADFGAEVVVVAAGLDIAVDDPFQGFAIQTAEFAEIGRHIKMLRLPMLVVQEGGYPSPHLGLNLEQLLKGLSA</sequence>
<feature type="domain" description="Histone deacetylase" evidence="6">
    <location>
        <begin position="27"/>
        <end position="339"/>
    </location>
</feature>
<dbReference type="Gene3D" id="3.40.800.20">
    <property type="entry name" value="Histone deacetylase domain"/>
    <property type="match status" value="1"/>
</dbReference>
<evidence type="ECO:0000313" key="7">
    <source>
        <dbReference type="EMBL" id="PZF77241.1"/>
    </source>
</evidence>
<dbReference type="EMBL" id="QKVK01000003">
    <property type="protein sequence ID" value="PZF77241.1"/>
    <property type="molecule type" value="Genomic_DNA"/>
</dbReference>
<organism evidence="7 8">
    <name type="scientific">Aestuariivirga litoralis</name>
    <dbReference type="NCBI Taxonomy" id="2650924"/>
    <lineage>
        <taxon>Bacteria</taxon>
        <taxon>Pseudomonadati</taxon>
        <taxon>Pseudomonadota</taxon>
        <taxon>Alphaproteobacteria</taxon>
        <taxon>Hyphomicrobiales</taxon>
        <taxon>Aestuariivirgaceae</taxon>
        <taxon>Aestuariivirga</taxon>
    </lineage>
</organism>
<dbReference type="Proteomes" id="UP000248795">
    <property type="component" value="Unassembled WGS sequence"/>
</dbReference>
<comment type="similarity">
    <text evidence="2">Belongs to the histone deacetylase family.</text>
</comment>
<dbReference type="RefSeq" id="WP_111197548.1">
    <property type="nucleotide sequence ID" value="NZ_QKVK01000003.1"/>
</dbReference>
<keyword evidence="3" id="KW-0479">Metal-binding</keyword>
<keyword evidence="4" id="KW-0378">Hydrolase</keyword>
<dbReference type="InterPro" id="IPR023696">
    <property type="entry name" value="Ureohydrolase_dom_sf"/>
</dbReference>
<dbReference type="GO" id="GO:0004407">
    <property type="term" value="F:histone deacetylase activity"/>
    <property type="evidence" value="ECO:0007669"/>
    <property type="project" value="TreeGrafter"/>
</dbReference>